<protein>
    <submittedName>
        <fullName evidence="1">Uncharacterized protein</fullName>
    </submittedName>
</protein>
<comment type="caution">
    <text evidence="1">The sequence shown here is derived from an EMBL/GenBank/DDBJ whole genome shotgun (WGS) entry which is preliminary data.</text>
</comment>
<accession>A0ACB9CVY6</accession>
<reference evidence="1 2" key="2">
    <citation type="journal article" date="2022" name="Mol. Ecol. Resour.">
        <title>The genomes of chicory, endive, great burdock and yacon provide insights into Asteraceae paleo-polyploidization history and plant inulin production.</title>
        <authorList>
            <person name="Fan W."/>
            <person name="Wang S."/>
            <person name="Wang H."/>
            <person name="Wang A."/>
            <person name="Jiang F."/>
            <person name="Liu H."/>
            <person name="Zhao H."/>
            <person name="Xu D."/>
            <person name="Zhang Y."/>
        </authorList>
    </citation>
    <scope>NUCLEOTIDE SEQUENCE [LARGE SCALE GENOMIC DNA]</scope>
    <source>
        <strain evidence="2">cv. Punajuju</strain>
        <tissue evidence="1">Leaves</tissue>
    </source>
</reference>
<keyword evidence="2" id="KW-1185">Reference proteome</keyword>
<proteinExistence type="predicted"/>
<reference evidence="2" key="1">
    <citation type="journal article" date="2022" name="Mol. Ecol. Resour.">
        <title>The genomes of chicory, endive, great burdock and yacon provide insights into Asteraceae palaeo-polyploidization history and plant inulin production.</title>
        <authorList>
            <person name="Fan W."/>
            <person name="Wang S."/>
            <person name="Wang H."/>
            <person name="Wang A."/>
            <person name="Jiang F."/>
            <person name="Liu H."/>
            <person name="Zhao H."/>
            <person name="Xu D."/>
            <person name="Zhang Y."/>
        </authorList>
    </citation>
    <scope>NUCLEOTIDE SEQUENCE [LARGE SCALE GENOMIC DNA]</scope>
    <source>
        <strain evidence="2">cv. Punajuju</strain>
    </source>
</reference>
<dbReference type="Proteomes" id="UP001055811">
    <property type="component" value="Linkage Group LG05"/>
</dbReference>
<sequence length="134" mass="15581">MRRLGFRCLILFRILGFHFHTFTLTLSLSRSITISDTISASISRSHLVFSSQTRFHSIASRILTIQTRFQRGKGAQKDFRHDLVFSTRRMRISRISNQLSYLDSGSFQVHISSDSIWIQVQVHDFRFSENGCSH</sequence>
<dbReference type="EMBL" id="CM042013">
    <property type="protein sequence ID" value="KAI3738479.1"/>
    <property type="molecule type" value="Genomic_DNA"/>
</dbReference>
<organism evidence="1 2">
    <name type="scientific">Cichorium intybus</name>
    <name type="common">Chicory</name>
    <dbReference type="NCBI Taxonomy" id="13427"/>
    <lineage>
        <taxon>Eukaryota</taxon>
        <taxon>Viridiplantae</taxon>
        <taxon>Streptophyta</taxon>
        <taxon>Embryophyta</taxon>
        <taxon>Tracheophyta</taxon>
        <taxon>Spermatophyta</taxon>
        <taxon>Magnoliopsida</taxon>
        <taxon>eudicotyledons</taxon>
        <taxon>Gunneridae</taxon>
        <taxon>Pentapetalae</taxon>
        <taxon>asterids</taxon>
        <taxon>campanulids</taxon>
        <taxon>Asterales</taxon>
        <taxon>Asteraceae</taxon>
        <taxon>Cichorioideae</taxon>
        <taxon>Cichorieae</taxon>
        <taxon>Cichoriinae</taxon>
        <taxon>Cichorium</taxon>
    </lineage>
</organism>
<name>A0ACB9CVY6_CICIN</name>
<evidence type="ECO:0000313" key="1">
    <source>
        <dbReference type="EMBL" id="KAI3738479.1"/>
    </source>
</evidence>
<gene>
    <name evidence="1" type="ORF">L2E82_28512</name>
</gene>
<evidence type="ECO:0000313" key="2">
    <source>
        <dbReference type="Proteomes" id="UP001055811"/>
    </source>
</evidence>